<protein>
    <recommendedName>
        <fullName evidence="3">F-box domain-containing protein</fullName>
    </recommendedName>
</protein>
<keyword evidence="2" id="KW-1185">Reference proteome</keyword>
<organism evidence="1 2">
    <name type="scientific">Aspergillus taichungensis</name>
    <dbReference type="NCBI Taxonomy" id="482145"/>
    <lineage>
        <taxon>Eukaryota</taxon>
        <taxon>Fungi</taxon>
        <taxon>Dikarya</taxon>
        <taxon>Ascomycota</taxon>
        <taxon>Pezizomycotina</taxon>
        <taxon>Eurotiomycetes</taxon>
        <taxon>Eurotiomycetidae</taxon>
        <taxon>Eurotiales</taxon>
        <taxon>Aspergillaceae</taxon>
        <taxon>Aspergillus</taxon>
        <taxon>Aspergillus subgen. Circumdati</taxon>
    </lineage>
</organism>
<proteinExistence type="predicted"/>
<evidence type="ECO:0000313" key="1">
    <source>
        <dbReference type="EMBL" id="PLN83715.1"/>
    </source>
</evidence>
<sequence>MDVLTRMRTIGCPLRGGFGKQKPFKIEPTDSTREARRLLAERDEKIQISNDLYEFDEEDASDIIYLTSFRLMRNETSVINIHPRVHRYVSHSICQTNYTPRTNLGYLDKLPLELLHDICINYLDLRSLFRFRHTNRRAQIVVHNIRGYRTITAHALGSFCAIYRSQIARWYTLRNLLDLLHQRDCTFCGRFGGYVFLISFTRCCYLCMSQMPQLEAATVGEITMHYPLTEEDLEDVPKVRTVGGQGYSCPSVCSRWPLQLVAEGHIAGPENCGFIDKIRLLLDPTIERPHPLRFMSTTFLPYVDRDSGHVEYGVACIGCSVGFEGIVRSDDGPSELGDKYYHLEGIAYSEEGFIEHFRRCPISQVIWEECCRACELEQTVNLEELALEKGWYKVRRDGTRHK</sequence>
<dbReference type="OrthoDB" id="2687876at2759"/>
<reference evidence="2" key="1">
    <citation type="submission" date="2017-12" db="EMBL/GenBank/DDBJ databases">
        <authorList>
            <consortium name="DOE Joint Genome Institute"/>
            <person name="Mondo S.J."/>
            <person name="Kjaerbolling I."/>
            <person name="Vesth T.C."/>
            <person name="Frisvad J.C."/>
            <person name="Nybo J.L."/>
            <person name="Theobald S."/>
            <person name="Kuo A."/>
            <person name="Bowyer P."/>
            <person name="Matsuda Y."/>
            <person name="Lyhne E.K."/>
            <person name="Kogle M.E."/>
            <person name="Clum A."/>
            <person name="Lipzen A."/>
            <person name="Salamov A."/>
            <person name="Ngan C.Y."/>
            <person name="Daum C."/>
            <person name="Chiniquy J."/>
            <person name="Barry K."/>
            <person name="LaButti K."/>
            <person name="Haridas S."/>
            <person name="Simmons B.A."/>
            <person name="Magnuson J.K."/>
            <person name="Mortensen U.H."/>
            <person name="Larsen T.O."/>
            <person name="Grigoriev I.V."/>
            <person name="Baker S.E."/>
            <person name="Andersen M.R."/>
            <person name="Nordberg H.P."/>
            <person name="Cantor M.N."/>
            <person name="Hua S.X."/>
        </authorList>
    </citation>
    <scope>NUCLEOTIDE SEQUENCE [LARGE SCALE GENOMIC DNA]</scope>
    <source>
        <strain evidence="2">IBT 19404</strain>
    </source>
</reference>
<evidence type="ECO:0008006" key="3">
    <source>
        <dbReference type="Google" id="ProtNLM"/>
    </source>
</evidence>
<evidence type="ECO:0000313" key="2">
    <source>
        <dbReference type="Proteomes" id="UP000235023"/>
    </source>
</evidence>
<name>A0A2J5I1N4_9EURO</name>
<gene>
    <name evidence="1" type="ORF">BDW42DRAFT_164521</name>
</gene>
<dbReference type="EMBL" id="KZ559517">
    <property type="protein sequence ID" value="PLN83715.1"/>
    <property type="molecule type" value="Genomic_DNA"/>
</dbReference>
<dbReference type="Proteomes" id="UP000235023">
    <property type="component" value="Unassembled WGS sequence"/>
</dbReference>
<accession>A0A2J5I1N4</accession>
<dbReference type="AlphaFoldDB" id="A0A2J5I1N4"/>